<dbReference type="SMART" id="SM00448">
    <property type="entry name" value="REC"/>
    <property type="match status" value="1"/>
</dbReference>
<proteinExistence type="predicted"/>
<dbReference type="RefSeq" id="WP_220252393.1">
    <property type="nucleotide sequence ID" value="NZ_JAICCF010000004.1"/>
</dbReference>
<dbReference type="InterPro" id="IPR001789">
    <property type="entry name" value="Sig_transdc_resp-reg_receiver"/>
</dbReference>
<dbReference type="InterPro" id="IPR050595">
    <property type="entry name" value="Bact_response_regulator"/>
</dbReference>
<feature type="domain" description="Response regulatory" evidence="3">
    <location>
        <begin position="3"/>
        <end position="116"/>
    </location>
</feature>
<feature type="modified residue" description="4-aspartylphosphate" evidence="2">
    <location>
        <position position="51"/>
    </location>
</feature>
<evidence type="ECO:0000256" key="1">
    <source>
        <dbReference type="ARBA" id="ARBA00022553"/>
    </source>
</evidence>
<dbReference type="Proteomes" id="UP000812961">
    <property type="component" value="Unassembled WGS sequence"/>
</dbReference>
<evidence type="ECO:0000313" key="5">
    <source>
        <dbReference type="Proteomes" id="UP000812961"/>
    </source>
</evidence>
<name>A0ABS7GI17_9BACT</name>
<sequence>MKKIVLIEDDSAIRDVFSLILDPDRYKLFAYSSGKVILENQVVVPDIFMLDKNIAGTDGLDLCRFIKASDIYNNTPVIILSASPNIGELAEMAGADASIAKPFTLQSLRETIDKFTSQ</sequence>
<accession>A0ABS7GI17</accession>
<dbReference type="PANTHER" id="PTHR44591">
    <property type="entry name" value="STRESS RESPONSE REGULATOR PROTEIN 1"/>
    <property type="match status" value="1"/>
</dbReference>
<dbReference type="Gene3D" id="3.40.50.2300">
    <property type="match status" value="1"/>
</dbReference>
<evidence type="ECO:0000256" key="2">
    <source>
        <dbReference type="PROSITE-ProRule" id="PRU00169"/>
    </source>
</evidence>
<dbReference type="InterPro" id="IPR011006">
    <property type="entry name" value="CheY-like_superfamily"/>
</dbReference>
<evidence type="ECO:0000313" key="4">
    <source>
        <dbReference type="EMBL" id="MBW8687066.1"/>
    </source>
</evidence>
<protein>
    <submittedName>
        <fullName evidence="4">Response regulator</fullName>
    </submittedName>
</protein>
<keyword evidence="1 2" id="KW-0597">Phosphoprotein</keyword>
<evidence type="ECO:0000259" key="3">
    <source>
        <dbReference type="PROSITE" id="PS50110"/>
    </source>
</evidence>
<organism evidence="4 5">
    <name type="scientific">Chitinophaga rhizophila</name>
    <dbReference type="NCBI Taxonomy" id="2866212"/>
    <lineage>
        <taxon>Bacteria</taxon>
        <taxon>Pseudomonadati</taxon>
        <taxon>Bacteroidota</taxon>
        <taxon>Chitinophagia</taxon>
        <taxon>Chitinophagales</taxon>
        <taxon>Chitinophagaceae</taxon>
        <taxon>Chitinophaga</taxon>
    </lineage>
</organism>
<dbReference type="PANTHER" id="PTHR44591:SF3">
    <property type="entry name" value="RESPONSE REGULATORY DOMAIN-CONTAINING PROTEIN"/>
    <property type="match status" value="1"/>
</dbReference>
<dbReference type="EMBL" id="JAICCF010000004">
    <property type="protein sequence ID" value="MBW8687066.1"/>
    <property type="molecule type" value="Genomic_DNA"/>
</dbReference>
<gene>
    <name evidence="4" type="ORF">K1Y79_22205</name>
</gene>
<keyword evidence="5" id="KW-1185">Reference proteome</keyword>
<dbReference type="Pfam" id="PF00072">
    <property type="entry name" value="Response_reg"/>
    <property type="match status" value="1"/>
</dbReference>
<dbReference type="SUPFAM" id="SSF52172">
    <property type="entry name" value="CheY-like"/>
    <property type="match status" value="1"/>
</dbReference>
<reference evidence="4 5" key="1">
    <citation type="submission" date="2021-08" db="EMBL/GenBank/DDBJ databases">
        <title>The genome sequence of Chitinophaga sp. B61.</title>
        <authorList>
            <person name="Zhang X."/>
        </authorList>
    </citation>
    <scope>NUCLEOTIDE SEQUENCE [LARGE SCALE GENOMIC DNA]</scope>
    <source>
        <strain evidence="4 5">B61</strain>
    </source>
</reference>
<dbReference type="PROSITE" id="PS50110">
    <property type="entry name" value="RESPONSE_REGULATORY"/>
    <property type="match status" value="1"/>
</dbReference>
<comment type="caution">
    <text evidence="4">The sequence shown here is derived from an EMBL/GenBank/DDBJ whole genome shotgun (WGS) entry which is preliminary data.</text>
</comment>